<keyword evidence="3" id="KW-1185">Reference proteome</keyword>
<feature type="transmembrane region" description="Helical" evidence="1">
    <location>
        <begin position="34"/>
        <end position="54"/>
    </location>
</feature>
<keyword evidence="1" id="KW-0812">Transmembrane</keyword>
<protein>
    <submittedName>
        <fullName evidence="2">Lipopolysaccharide biosynthesis protein</fullName>
    </submittedName>
</protein>
<dbReference type="KEGG" id="chih:GWR21_20975"/>
<evidence type="ECO:0000256" key="1">
    <source>
        <dbReference type="SAM" id="Phobius"/>
    </source>
</evidence>
<name>A0A6B9ZJ36_9BACT</name>
<gene>
    <name evidence="2" type="ORF">GWR21_20975</name>
</gene>
<reference evidence="2 3" key="1">
    <citation type="submission" date="2020-01" db="EMBL/GenBank/DDBJ databases">
        <title>Complete genome sequence of Chitinophaga sp. H33E-04 isolated from quinoa roots.</title>
        <authorList>
            <person name="Weon H.-Y."/>
            <person name="Lee S.A."/>
        </authorList>
    </citation>
    <scope>NUCLEOTIDE SEQUENCE [LARGE SCALE GENOMIC DNA]</scope>
    <source>
        <strain evidence="2 3">H33E-04</strain>
    </source>
</reference>
<dbReference type="AlphaFoldDB" id="A0A6B9ZJ36"/>
<dbReference type="RefSeq" id="WP_162333642.1">
    <property type="nucleotide sequence ID" value="NZ_CP048113.1"/>
</dbReference>
<accession>A0A6B9ZJ36</accession>
<feature type="transmembrane region" description="Helical" evidence="1">
    <location>
        <begin position="330"/>
        <end position="351"/>
    </location>
</feature>
<evidence type="ECO:0000313" key="2">
    <source>
        <dbReference type="EMBL" id="QHS61987.1"/>
    </source>
</evidence>
<dbReference type="Proteomes" id="UP000476411">
    <property type="component" value="Chromosome"/>
</dbReference>
<sequence length="357" mass="40115">MEVPNDALKKSDDISLKELVLKLLSWCKYLLSKWLIICIMGLLGAGLGLVFSLFSKQKYIGALTFVVEDTKPGGLAAYAGLAGQFGIDLGGGGSGIFEGENIMGFLRSRFIVEKALLSSIEVNGKRMNLVTWYLQHTELGEKLQKDTVLRSITYPLGQDRKQFSLLQDSLLHIIQTRLITKELEIKKPDKKQSFIEVRATTENELFSKLFTERLVSEAADFYTYTKTKRSKVNVDKLQFLADSLQDLLNKKTYALAAVQDVNLNPVRQVSNVRGELVARDKVVLQTMYGEVIKNLELSKLTMAQETPIVQVIDAPILPLEKKRFGKLKGLVIGGLLGGFFIVFILVFRRIYQEMMAH</sequence>
<keyword evidence="1" id="KW-1133">Transmembrane helix</keyword>
<evidence type="ECO:0000313" key="3">
    <source>
        <dbReference type="Proteomes" id="UP000476411"/>
    </source>
</evidence>
<proteinExistence type="predicted"/>
<dbReference type="EMBL" id="CP048113">
    <property type="protein sequence ID" value="QHS61987.1"/>
    <property type="molecule type" value="Genomic_DNA"/>
</dbReference>
<organism evidence="2 3">
    <name type="scientific">Chitinophaga agri</name>
    <dbReference type="NCBI Taxonomy" id="2703787"/>
    <lineage>
        <taxon>Bacteria</taxon>
        <taxon>Pseudomonadati</taxon>
        <taxon>Bacteroidota</taxon>
        <taxon>Chitinophagia</taxon>
        <taxon>Chitinophagales</taxon>
        <taxon>Chitinophagaceae</taxon>
        <taxon>Chitinophaga</taxon>
    </lineage>
</organism>
<keyword evidence="1" id="KW-0472">Membrane</keyword>